<evidence type="ECO:0000313" key="2">
    <source>
        <dbReference type="Proteomes" id="UP001374535"/>
    </source>
</evidence>
<dbReference type="PANTHER" id="PTHR13366">
    <property type="entry name" value="MALARIA ANTIGEN-RELATED"/>
    <property type="match status" value="1"/>
</dbReference>
<keyword evidence="2" id="KW-1185">Reference proteome</keyword>
<sequence>MRFSTKRSSSELQTVTFEMLSKAISRARSSSPVHIWRSILEVFRKTMDILALKPLLWKIVLCPGNLFYESFLCCLHLILIDPKCAVSGHVSVFVAVLRMLDSESSTINVTSSDSEFSDGDGSLNDSGRVQNSRVRVAAITCIQVNLQNCLITLT</sequence>
<dbReference type="EMBL" id="CP144694">
    <property type="protein sequence ID" value="WVZ03908.1"/>
    <property type="molecule type" value="Genomic_DNA"/>
</dbReference>
<dbReference type="InterPro" id="IPR052107">
    <property type="entry name" value="HEAT6"/>
</dbReference>
<name>A0AAQ3N619_VIGMU</name>
<dbReference type="Proteomes" id="UP001374535">
    <property type="component" value="Chromosome 7"/>
</dbReference>
<evidence type="ECO:0000313" key="1">
    <source>
        <dbReference type="EMBL" id="WVZ03908.1"/>
    </source>
</evidence>
<dbReference type="PANTHER" id="PTHR13366:SF0">
    <property type="entry name" value="HEAT REPEAT-CONTAINING PROTEIN 6"/>
    <property type="match status" value="1"/>
</dbReference>
<dbReference type="AlphaFoldDB" id="A0AAQ3N619"/>
<protein>
    <submittedName>
        <fullName evidence="1">Uncharacterized protein</fullName>
    </submittedName>
</protein>
<proteinExistence type="predicted"/>
<accession>A0AAQ3N619</accession>
<gene>
    <name evidence="1" type="ORF">V8G54_024714</name>
</gene>
<reference evidence="1 2" key="1">
    <citation type="journal article" date="2023" name="Life. Sci Alliance">
        <title>Evolutionary insights into 3D genome organization and epigenetic landscape of Vigna mungo.</title>
        <authorList>
            <person name="Junaid A."/>
            <person name="Singh B."/>
            <person name="Bhatia S."/>
        </authorList>
    </citation>
    <scope>NUCLEOTIDE SEQUENCE [LARGE SCALE GENOMIC DNA]</scope>
    <source>
        <strain evidence="1">Urdbean</strain>
    </source>
</reference>
<organism evidence="1 2">
    <name type="scientific">Vigna mungo</name>
    <name type="common">Black gram</name>
    <name type="synonym">Phaseolus mungo</name>
    <dbReference type="NCBI Taxonomy" id="3915"/>
    <lineage>
        <taxon>Eukaryota</taxon>
        <taxon>Viridiplantae</taxon>
        <taxon>Streptophyta</taxon>
        <taxon>Embryophyta</taxon>
        <taxon>Tracheophyta</taxon>
        <taxon>Spermatophyta</taxon>
        <taxon>Magnoliopsida</taxon>
        <taxon>eudicotyledons</taxon>
        <taxon>Gunneridae</taxon>
        <taxon>Pentapetalae</taxon>
        <taxon>rosids</taxon>
        <taxon>fabids</taxon>
        <taxon>Fabales</taxon>
        <taxon>Fabaceae</taxon>
        <taxon>Papilionoideae</taxon>
        <taxon>50 kb inversion clade</taxon>
        <taxon>NPAAA clade</taxon>
        <taxon>indigoferoid/millettioid clade</taxon>
        <taxon>Phaseoleae</taxon>
        <taxon>Vigna</taxon>
    </lineage>
</organism>